<dbReference type="AlphaFoldDB" id="K0SIS3"/>
<reference evidence="4 5" key="1">
    <citation type="journal article" date="2012" name="Genome Biol.">
        <title>Genome and low-iron response of an oceanic diatom adapted to chronic iron limitation.</title>
        <authorList>
            <person name="Lommer M."/>
            <person name="Specht M."/>
            <person name="Roy A.S."/>
            <person name="Kraemer L."/>
            <person name="Andreson R."/>
            <person name="Gutowska M.A."/>
            <person name="Wolf J."/>
            <person name="Bergner S.V."/>
            <person name="Schilhabel M.B."/>
            <person name="Klostermeier U.C."/>
            <person name="Beiko R.G."/>
            <person name="Rosenstiel P."/>
            <person name="Hippler M."/>
            <person name="Laroche J."/>
        </authorList>
    </citation>
    <scope>NUCLEOTIDE SEQUENCE [LARGE SCALE GENOMIC DNA]</scope>
    <source>
        <strain evidence="4 5">CCMP1005</strain>
    </source>
</reference>
<protein>
    <recommendedName>
        <fullName evidence="3">MULE transposase domain-containing protein</fullName>
    </recommendedName>
</protein>
<sequence>MNAVAGSAPTTSSCAGPDDALSQGINGMPSIRPHLASNPATRTSQERLIIAPPPRYAPSDALHRRIPHPQEMSMAGFDSLPLETREAMAAAAGVSIAGLEEMMRVTHAEDESRRDAELAHAIDRHDTKPEAVPDSSEPPAFGGVGDVEEKNGPKAQVDLDEKPLPAFGGVGDADPDDVCPRVADRRKVKHFLFKGIKHVKCGENNAANTETFRCSRHRTGCKSRVTCDAVDGRVLKSQGGHSEKCLRKQGSYRSNPDAPSREDLYSQQKEYISSEVDAGSIATGPEMWDKVLKHVNRGKNNVVGMDRTQVMKYLSTLRNRDCVRGGELDRLSQANMGSSFVATCRWNHAFTHPDGEHRTVGFANPELVHAVMQKGLTLNLDATFVTPKNWGQVLIMSAYIPSLEINVPVYYVLMSHKTTECYHDALSAIMRDTQYKMGVDAVVTDFEVALFSTIALFFPAAVIIGCFFHFKQALKRQLTKMRIPEDQIKYAMRPGKLDEIVALPPTELHEVGFSYVYGKLMDGMEASPYVESEVKPEQWADFP</sequence>
<keyword evidence="5" id="KW-1185">Reference proteome</keyword>
<keyword evidence="2" id="KW-0812">Transmembrane</keyword>
<comment type="caution">
    <text evidence="4">The sequence shown here is derived from an EMBL/GenBank/DDBJ whole genome shotgun (WGS) entry which is preliminary data.</text>
</comment>
<feature type="domain" description="MULE transposase" evidence="3">
    <location>
        <begin position="378"/>
        <end position="472"/>
    </location>
</feature>
<proteinExistence type="predicted"/>
<evidence type="ECO:0000259" key="3">
    <source>
        <dbReference type="Pfam" id="PF10551"/>
    </source>
</evidence>
<name>K0SIS3_THAOC</name>
<evidence type="ECO:0000256" key="2">
    <source>
        <dbReference type="SAM" id="Phobius"/>
    </source>
</evidence>
<feature type="transmembrane region" description="Helical" evidence="2">
    <location>
        <begin position="448"/>
        <end position="470"/>
    </location>
</feature>
<accession>K0SIS3</accession>
<evidence type="ECO:0000313" key="4">
    <source>
        <dbReference type="EMBL" id="EJK65180.1"/>
    </source>
</evidence>
<dbReference type="Pfam" id="PF10551">
    <property type="entry name" value="MULE"/>
    <property type="match status" value="1"/>
</dbReference>
<evidence type="ECO:0000313" key="5">
    <source>
        <dbReference type="Proteomes" id="UP000266841"/>
    </source>
</evidence>
<dbReference type="Proteomes" id="UP000266841">
    <property type="component" value="Unassembled WGS sequence"/>
</dbReference>
<dbReference type="EMBL" id="AGNL01016243">
    <property type="protein sequence ID" value="EJK65180.1"/>
    <property type="molecule type" value="Genomic_DNA"/>
</dbReference>
<keyword evidence="2" id="KW-0472">Membrane</keyword>
<dbReference type="OrthoDB" id="9988443at2759"/>
<keyword evidence="2" id="KW-1133">Transmembrane helix</keyword>
<evidence type="ECO:0000256" key="1">
    <source>
        <dbReference type="SAM" id="MobiDB-lite"/>
    </source>
</evidence>
<dbReference type="InterPro" id="IPR018289">
    <property type="entry name" value="MULE_transposase_dom"/>
</dbReference>
<organism evidence="4 5">
    <name type="scientific">Thalassiosira oceanica</name>
    <name type="common">Marine diatom</name>
    <dbReference type="NCBI Taxonomy" id="159749"/>
    <lineage>
        <taxon>Eukaryota</taxon>
        <taxon>Sar</taxon>
        <taxon>Stramenopiles</taxon>
        <taxon>Ochrophyta</taxon>
        <taxon>Bacillariophyta</taxon>
        <taxon>Coscinodiscophyceae</taxon>
        <taxon>Thalassiosirophycidae</taxon>
        <taxon>Thalassiosirales</taxon>
        <taxon>Thalassiosiraceae</taxon>
        <taxon>Thalassiosira</taxon>
    </lineage>
</organism>
<feature type="region of interest" description="Disordered" evidence="1">
    <location>
        <begin position="1"/>
        <end position="44"/>
    </location>
</feature>
<gene>
    <name evidence="4" type="ORF">THAOC_13995</name>
</gene>